<dbReference type="OrthoDB" id="3825402at2"/>
<evidence type="ECO:0000256" key="1">
    <source>
        <dbReference type="ARBA" id="ARBA00023015"/>
    </source>
</evidence>
<dbReference type="PANTHER" id="PTHR30055:SF234">
    <property type="entry name" value="HTH-TYPE TRANSCRIPTIONAL REGULATOR BETI"/>
    <property type="match status" value="1"/>
</dbReference>
<dbReference type="AlphaFoldDB" id="A0A2S3Z831"/>
<dbReference type="PRINTS" id="PR00455">
    <property type="entry name" value="HTHTETR"/>
</dbReference>
<protein>
    <submittedName>
        <fullName evidence="6">TetR/AcrR family transcriptional regulator</fullName>
    </submittedName>
</protein>
<comment type="caution">
    <text evidence="6">The sequence shown here is derived from an EMBL/GenBank/DDBJ whole genome shotgun (WGS) entry which is preliminary data.</text>
</comment>
<evidence type="ECO:0000259" key="5">
    <source>
        <dbReference type="PROSITE" id="PS50977"/>
    </source>
</evidence>
<dbReference type="EMBL" id="PPXF01000058">
    <property type="protein sequence ID" value="POH61701.1"/>
    <property type="molecule type" value="Genomic_DNA"/>
</dbReference>
<dbReference type="GO" id="GO:0003700">
    <property type="term" value="F:DNA-binding transcription factor activity"/>
    <property type="evidence" value="ECO:0007669"/>
    <property type="project" value="TreeGrafter"/>
</dbReference>
<evidence type="ECO:0000313" key="6">
    <source>
        <dbReference type="EMBL" id="POH61701.1"/>
    </source>
</evidence>
<reference evidence="6 7" key="1">
    <citation type="submission" date="2018-01" db="EMBL/GenBank/DDBJ databases">
        <title>Cryobacterium sp. nov., from glaciers in China.</title>
        <authorList>
            <person name="Liu Q."/>
            <person name="Xin Y.-H."/>
        </authorList>
    </citation>
    <scope>NUCLEOTIDE SEQUENCE [LARGE SCALE GENOMIC DNA]</scope>
    <source>
        <strain evidence="6 7">TMB1-8</strain>
    </source>
</reference>
<keyword evidence="3" id="KW-0804">Transcription</keyword>
<name>A0A2S3Z831_9MICO</name>
<feature type="domain" description="HTH tetR-type" evidence="5">
    <location>
        <begin position="24"/>
        <end position="84"/>
    </location>
</feature>
<dbReference type="InterPro" id="IPR009057">
    <property type="entry name" value="Homeodomain-like_sf"/>
</dbReference>
<feature type="DNA-binding region" description="H-T-H motif" evidence="4">
    <location>
        <begin position="47"/>
        <end position="66"/>
    </location>
</feature>
<evidence type="ECO:0000256" key="4">
    <source>
        <dbReference type="PROSITE-ProRule" id="PRU00335"/>
    </source>
</evidence>
<accession>A0A2S3Z831</accession>
<evidence type="ECO:0000313" key="7">
    <source>
        <dbReference type="Proteomes" id="UP000237104"/>
    </source>
</evidence>
<dbReference type="InterPro" id="IPR001647">
    <property type="entry name" value="HTH_TetR"/>
</dbReference>
<dbReference type="GO" id="GO:0000976">
    <property type="term" value="F:transcription cis-regulatory region binding"/>
    <property type="evidence" value="ECO:0007669"/>
    <property type="project" value="TreeGrafter"/>
</dbReference>
<gene>
    <name evidence="6" type="ORF">C3B59_13915</name>
</gene>
<sequence>MEGYSILMDTPRTRSQIRRDLQTAGTRGDIVTAAADLMREHGYAGTSIAAIAERGGVAVQTIYNTVGSKVDVLAAVLAAANTASRAAGRSVAELAAGISGAATPAAAVGALAGWIAADNERAAPLYRVVNEAAGTDPEIHELEVTMAARSLHAYAEAVGALRAQLGLRSGLSDHEAATSIWALGHPQVFHTLVVGLGWSRETYTAWLRSALPGVLPSGRLPAR</sequence>
<keyword evidence="2 4" id="KW-0238">DNA-binding</keyword>
<dbReference type="PANTHER" id="PTHR30055">
    <property type="entry name" value="HTH-TYPE TRANSCRIPTIONAL REGULATOR RUTR"/>
    <property type="match status" value="1"/>
</dbReference>
<dbReference type="Proteomes" id="UP000237104">
    <property type="component" value="Unassembled WGS sequence"/>
</dbReference>
<evidence type="ECO:0000256" key="3">
    <source>
        <dbReference type="ARBA" id="ARBA00023163"/>
    </source>
</evidence>
<evidence type="ECO:0000256" key="2">
    <source>
        <dbReference type="ARBA" id="ARBA00023125"/>
    </source>
</evidence>
<dbReference type="Gene3D" id="1.10.10.60">
    <property type="entry name" value="Homeodomain-like"/>
    <property type="match status" value="1"/>
</dbReference>
<keyword evidence="1" id="KW-0805">Transcription regulation</keyword>
<dbReference type="Gene3D" id="1.10.357.10">
    <property type="entry name" value="Tetracycline Repressor, domain 2"/>
    <property type="match status" value="1"/>
</dbReference>
<organism evidence="6 7">
    <name type="scientific">Cryobacterium zongtaii</name>
    <dbReference type="NCBI Taxonomy" id="1259217"/>
    <lineage>
        <taxon>Bacteria</taxon>
        <taxon>Bacillati</taxon>
        <taxon>Actinomycetota</taxon>
        <taxon>Actinomycetes</taxon>
        <taxon>Micrococcales</taxon>
        <taxon>Microbacteriaceae</taxon>
        <taxon>Cryobacterium</taxon>
    </lineage>
</organism>
<dbReference type="PROSITE" id="PS50977">
    <property type="entry name" value="HTH_TETR_2"/>
    <property type="match status" value="1"/>
</dbReference>
<dbReference type="Pfam" id="PF00440">
    <property type="entry name" value="TetR_N"/>
    <property type="match status" value="1"/>
</dbReference>
<dbReference type="SUPFAM" id="SSF46689">
    <property type="entry name" value="Homeodomain-like"/>
    <property type="match status" value="1"/>
</dbReference>
<dbReference type="InterPro" id="IPR050109">
    <property type="entry name" value="HTH-type_TetR-like_transc_reg"/>
</dbReference>
<proteinExistence type="predicted"/>